<dbReference type="PANTHER" id="PTHR30411">
    <property type="entry name" value="CYTOPLASMIC PROTEIN"/>
    <property type="match status" value="1"/>
</dbReference>
<name>A0A9X1XL12_9VIBR</name>
<dbReference type="RefSeq" id="WP_248009833.1">
    <property type="nucleotide sequence ID" value="NZ_JAJHVV010000010.1"/>
</dbReference>
<accession>A0A9X1XL12</accession>
<dbReference type="EMBL" id="JAJHVV010000010">
    <property type="protein sequence ID" value="MCK6264749.1"/>
    <property type="molecule type" value="Genomic_DNA"/>
</dbReference>
<dbReference type="Pfam" id="PF04073">
    <property type="entry name" value="tRNA_edit"/>
    <property type="match status" value="1"/>
</dbReference>
<dbReference type="CDD" id="cd04332">
    <property type="entry name" value="YbaK_like"/>
    <property type="match status" value="1"/>
</dbReference>
<evidence type="ECO:0000259" key="1">
    <source>
        <dbReference type="Pfam" id="PF04073"/>
    </source>
</evidence>
<dbReference type="SUPFAM" id="SSF55826">
    <property type="entry name" value="YbaK/ProRS associated domain"/>
    <property type="match status" value="1"/>
</dbReference>
<proteinExistence type="predicted"/>
<dbReference type="PANTHER" id="PTHR30411:SF9">
    <property type="entry name" value="MULTIFUNCTIONAL SER_THR-TRNA DEACYLASE PROXP-Y"/>
    <property type="match status" value="1"/>
</dbReference>
<comment type="caution">
    <text evidence="2">The sequence shown here is derived from an EMBL/GenBank/DDBJ whole genome shotgun (WGS) entry which is preliminary data.</text>
</comment>
<dbReference type="GO" id="GO:0002161">
    <property type="term" value="F:aminoacyl-tRNA deacylase activity"/>
    <property type="evidence" value="ECO:0007669"/>
    <property type="project" value="InterPro"/>
</dbReference>
<dbReference type="InterPro" id="IPR007214">
    <property type="entry name" value="YbaK/aa-tRNA-synth-assoc-dom"/>
</dbReference>
<sequence>MSKLPSTSVIQYLDEQQIHYRLLPQEKATVTIEETAKQRGIRPEQMVKSIVLRDMGNQYALACVPGDRNVDPKKVRALLNCRRMTCVSLDDVFSITGYKPGSVTPLQITTPMPVVFDTQLFNETEVTISSGDAQLGIALRCEDLRTLCQPIIASICRTN</sequence>
<organism evidence="2 3">
    <name type="scientific">Vibrio amylolyticus</name>
    <dbReference type="NCBI Taxonomy" id="2847292"/>
    <lineage>
        <taxon>Bacteria</taxon>
        <taxon>Pseudomonadati</taxon>
        <taxon>Pseudomonadota</taxon>
        <taxon>Gammaproteobacteria</taxon>
        <taxon>Vibrionales</taxon>
        <taxon>Vibrionaceae</taxon>
        <taxon>Vibrio</taxon>
    </lineage>
</organism>
<gene>
    <name evidence="2" type="ORF">KP803_15840</name>
</gene>
<dbReference type="InterPro" id="IPR036754">
    <property type="entry name" value="YbaK/aa-tRNA-synt-asso_dom_sf"/>
</dbReference>
<protein>
    <submittedName>
        <fullName evidence="2">YbaK/EbsC family protein</fullName>
    </submittedName>
</protein>
<dbReference type="AlphaFoldDB" id="A0A9X1XL12"/>
<dbReference type="Proteomes" id="UP001139559">
    <property type="component" value="Unassembled WGS sequence"/>
</dbReference>
<evidence type="ECO:0000313" key="2">
    <source>
        <dbReference type="EMBL" id="MCK6264749.1"/>
    </source>
</evidence>
<evidence type="ECO:0000313" key="3">
    <source>
        <dbReference type="Proteomes" id="UP001139559"/>
    </source>
</evidence>
<reference evidence="2" key="1">
    <citation type="submission" date="2021-11" db="EMBL/GenBank/DDBJ databases">
        <title>Vibrio ZSDE26 sp. nov. and Vibrio ZSDZ34 sp. nov., isolated from coastal seawater in Qingdao.</title>
        <authorList>
            <person name="Zhang P."/>
        </authorList>
    </citation>
    <scope>NUCLEOTIDE SEQUENCE</scope>
    <source>
        <strain evidence="2">ZSDE26</strain>
    </source>
</reference>
<dbReference type="Gene3D" id="3.90.960.10">
    <property type="entry name" value="YbaK/aminoacyl-tRNA synthetase-associated domain"/>
    <property type="match status" value="1"/>
</dbReference>
<keyword evidence="3" id="KW-1185">Reference proteome</keyword>
<feature type="domain" description="YbaK/aminoacyl-tRNA synthetase-associated" evidence="1">
    <location>
        <begin position="27"/>
        <end position="146"/>
    </location>
</feature>